<keyword evidence="2" id="KW-1185">Reference proteome</keyword>
<dbReference type="OrthoDB" id="27601at2759"/>
<sequence>MKVLQSVKKGVPHTLCCAPGFWRSSSTLHTSFINVCAKGKTERGKDGGYFNIHSIIGSCFLFCGK</sequence>
<evidence type="ECO:0000313" key="1">
    <source>
        <dbReference type="EMBL" id="MPC08965.1"/>
    </source>
</evidence>
<proteinExistence type="predicted"/>
<accession>A0A5B7CI47</accession>
<gene>
    <name evidence="1" type="ORF">E2C01_001564</name>
</gene>
<dbReference type="Proteomes" id="UP000324222">
    <property type="component" value="Unassembled WGS sequence"/>
</dbReference>
<dbReference type="EMBL" id="VSRR010000050">
    <property type="protein sequence ID" value="MPC08965.1"/>
    <property type="molecule type" value="Genomic_DNA"/>
</dbReference>
<reference evidence="1 2" key="1">
    <citation type="submission" date="2019-05" db="EMBL/GenBank/DDBJ databases">
        <title>Another draft genome of Portunus trituberculatus and its Hox gene families provides insights of decapod evolution.</title>
        <authorList>
            <person name="Jeong J.-H."/>
            <person name="Song I."/>
            <person name="Kim S."/>
            <person name="Choi T."/>
            <person name="Kim D."/>
            <person name="Ryu S."/>
            <person name="Kim W."/>
        </authorList>
    </citation>
    <scope>NUCLEOTIDE SEQUENCE [LARGE SCALE GENOMIC DNA]</scope>
    <source>
        <tissue evidence="1">Muscle</tissue>
    </source>
</reference>
<evidence type="ECO:0000313" key="2">
    <source>
        <dbReference type="Proteomes" id="UP000324222"/>
    </source>
</evidence>
<dbReference type="AlphaFoldDB" id="A0A5B7CI47"/>
<protein>
    <submittedName>
        <fullName evidence="1">Uncharacterized protein</fullName>
    </submittedName>
</protein>
<comment type="caution">
    <text evidence="1">The sequence shown here is derived from an EMBL/GenBank/DDBJ whole genome shotgun (WGS) entry which is preliminary data.</text>
</comment>
<organism evidence="1 2">
    <name type="scientific">Portunus trituberculatus</name>
    <name type="common">Swimming crab</name>
    <name type="synonym">Neptunus trituberculatus</name>
    <dbReference type="NCBI Taxonomy" id="210409"/>
    <lineage>
        <taxon>Eukaryota</taxon>
        <taxon>Metazoa</taxon>
        <taxon>Ecdysozoa</taxon>
        <taxon>Arthropoda</taxon>
        <taxon>Crustacea</taxon>
        <taxon>Multicrustacea</taxon>
        <taxon>Malacostraca</taxon>
        <taxon>Eumalacostraca</taxon>
        <taxon>Eucarida</taxon>
        <taxon>Decapoda</taxon>
        <taxon>Pleocyemata</taxon>
        <taxon>Brachyura</taxon>
        <taxon>Eubrachyura</taxon>
        <taxon>Portunoidea</taxon>
        <taxon>Portunidae</taxon>
        <taxon>Portuninae</taxon>
        <taxon>Portunus</taxon>
    </lineage>
</organism>
<name>A0A5B7CI47_PORTR</name>